<comment type="caution">
    <text evidence="5">The sequence shown here is derived from an EMBL/GenBank/DDBJ whole genome shotgun (WGS) entry which is preliminary data.</text>
</comment>
<evidence type="ECO:0000313" key="5">
    <source>
        <dbReference type="EMBL" id="KAG1538860.1"/>
    </source>
</evidence>
<evidence type="ECO:0000256" key="3">
    <source>
        <dbReference type="HAMAP-Rule" id="MF_03054"/>
    </source>
</evidence>
<evidence type="ECO:0000256" key="4">
    <source>
        <dbReference type="SAM" id="MobiDB-lite"/>
    </source>
</evidence>
<dbReference type="PANTHER" id="PTHR20882:SF14">
    <property type="entry name" value="CYTOPLASMIC TRNA 2-THIOLATION PROTEIN 2"/>
    <property type="match status" value="1"/>
</dbReference>
<accession>A0A9P7C7K8</accession>
<dbReference type="InterPro" id="IPR019407">
    <property type="entry name" value="CTU2"/>
</dbReference>
<dbReference type="EMBL" id="JAANIT010001754">
    <property type="protein sequence ID" value="KAG1538860.1"/>
    <property type="molecule type" value="Genomic_DNA"/>
</dbReference>
<comment type="function">
    <text evidence="3">Plays a central role in 2-thiolation of mcm(5)S(2)U at tRNA wobble positions of tRNA(Lys), tRNA(Glu) and tRNA(Gln). May act by forming a heterodimer with NCS6 that ligates sulfur from thiocarboxylated URM1 onto the uridine of tRNAs at wobble position. Prior mcm(5) tRNA modification by the elongator complex is required for 2-thiolation. May also be involved in protein urmylation.</text>
</comment>
<feature type="compositionally biased region" description="Basic and acidic residues" evidence="4">
    <location>
        <begin position="287"/>
        <end position="296"/>
    </location>
</feature>
<dbReference type="GO" id="GO:0016779">
    <property type="term" value="F:nucleotidyltransferase activity"/>
    <property type="evidence" value="ECO:0007669"/>
    <property type="project" value="UniProtKB-UniRule"/>
</dbReference>
<comment type="subcellular location">
    <subcellularLocation>
        <location evidence="3">Cytoplasm</location>
    </subcellularLocation>
</comment>
<dbReference type="Proteomes" id="UP000717996">
    <property type="component" value="Unassembled WGS sequence"/>
</dbReference>
<dbReference type="OrthoDB" id="25129at2759"/>
<evidence type="ECO:0000313" key="6">
    <source>
        <dbReference type="Proteomes" id="UP000717996"/>
    </source>
</evidence>
<protein>
    <recommendedName>
        <fullName evidence="3">Cytoplasmic tRNA 2-thiolation protein 2</fullName>
    </recommendedName>
</protein>
<comment type="pathway">
    <text evidence="3">tRNA modification; 5-methoxycarbonylmethyl-2-thiouridine-tRNA biosynthesis.</text>
</comment>
<dbReference type="PANTHER" id="PTHR20882">
    <property type="entry name" value="CYTOPLASMIC TRNA 2-THIOLATION PROTEIN 2"/>
    <property type="match status" value="1"/>
</dbReference>
<name>A0A9P7C7K8_RHIOR</name>
<dbReference type="GO" id="GO:0032447">
    <property type="term" value="P:protein urmylation"/>
    <property type="evidence" value="ECO:0007669"/>
    <property type="project" value="UniProtKB-UniRule"/>
</dbReference>
<dbReference type="Gene3D" id="3.40.50.620">
    <property type="entry name" value="HUPs"/>
    <property type="match status" value="1"/>
</dbReference>
<dbReference type="Pfam" id="PF10288">
    <property type="entry name" value="CTU2"/>
    <property type="match status" value="1"/>
</dbReference>
<dbReference type="AlphaFoldDB" id="A0A9P7C7K8"/>
<dbReference type="GO" id="GO:0005829">
    <property type="term" value="C:cytosol"/>
    <property type="evidence" value="ECO:0007669"/>
    <property type="project" value="TreeGrafter"/>
</dbReference>
<dbReference type="GO" id="GO:0016783">
    <property type="term" value="F:sulfurtransferase activity"/>
    <property type="evidence" value="ECO:0007669"/>
    <property type="project" value="TreeGrafter"/>
</dbReference>
<proteinExistence type="inferred from homology"/>
<gene>
    <name evidence="3" type="primary">NCS2</name>
    <name evidence="3" type="synonym">CTU2</name>
    <name evidence="5" type="ORF">G6F51_009502</name>
</gene>
<keyword evidence="2 3" id="KW-0819">tRNA processing</keyword>
<evidence type="ECO:0000256" key="2">
    <source>
        <dbReference type="ARBA" id="ARBA00022694"/>
    </source>
</evidence>
<reference evidence="5" key="1">
    <citation type="journal article" date="2020" name="Microb. Genom.">
        <title>Genetic diversity of clinical and environmental Mucorales isolates obtained from an investigation of mucormycosis cases among solid organ transplant recipients.</title>
        <authorList>
            <person name="Nguyen M.H."/>
            <person name="Kaul D."/>
            <person name="Muto C."/>
            <person name="Cheng S.J."/>
            <person name="Richter R.A."/>
            <person name="Bruno V.M."/>
            <person name="Liu G."/>
            <person name="Beyhan S."/>
            <person name="Sundermann A.J."/>
            <person name="Mounaud S."/>
            <person name="Pasculle A.W."/>
            <person name="Nierman W.C."/>
            <person name="Driscoll E."/>
            <person name="Cumbie R."/>
            <person name="Clancy C.J."/>
            <person name="Dupont C.L."/>
        </authorList>
    </citation>
    <scope>NUCLEOTIDE SEQUENCE</scope>
    <source>
        <strain evidence="5">GL16</strain>
    </source>
</reference>
<dbReference type="GO" id="GO:0000049">
    <property type="term" value="F:tRNA binding"/>
    <property type="evidence" value="ECO:0007669"/>
    <property type="project" value="InterPro"/>
</dbReference>
<dbReference type="GO" id="GO:0002143">
    <property type="term" value="P:tRNA wobble position uridine thiolation"/>
    <property type="evidence" value="ECO:0007669"/>
    <property type="project" value="TreeGrafter"/>
</dbReference>
<feature type="region of interest" description="Disordered" evidence="4">
    <location>
        <begin position="287"/>
        <end position="310"/>
    </location>
</feature>
<keyword evidence="1 3" id="KW-0963">Cytoplasm</keyword>
<dbReference type="HAMAP" id="MF_03054">
    <property type="entry name" value="CTU2"/>
    <property type="match status" value="1"/>
</dbReference>
<comment type="similarity">
    <text evidence="3">Belongs to the CTU2/NCS2 family.</text>
</comment>
<dbReference type="InterPro" id="IPR014729">
    <property type="entry name" value="Rossmann-like_a/b/a_fold"/>
</dbReference>
<sequence length="370" mass="42264">MHTLPNEKKKIQVVPEAIVCHIDESPLFDAMNPSSADLLRQRIEEHYPNFEFISHGLDDIFCPPFSTDTKALRSFAGVENGDYEHWVQCASKETASDRKRSLQALFSSIKKTTAKEDLLWHIKMDMLLTVARREGCTYIFFGDSATRQAIKMISWTAKGRGYSLPLDISVDNELTFDVGIMRPMKDMLSKEIGLYNYFSGIHRLLLPPYNFGTMMPAKSSIDRLTEGFINRLEREFPSTVSTVCRTTLKLTPSKDMDYQRSCALCLMPYPTGIADWRKHITVTEVPRSKKEEKKNEGCGSGSCCSSSEEGCHDPKMDVNLSICYSCQVDLKDYQPETLQHLPSRVAERVVDQNRERRLLNEIKDFLIDDE</sequence>
<organism evidence="5 6">
    <name type="scientific">Rhizopus oryzae</name>
    <name type="common">Mucormycosis agent</name>
    <name type="synonym">Rhizopus arrhizus var. delemar</name>
    <dbReference type="NCBI Taxonomy" id="64495"/>
    <lineage>
        <taxon>Eukaryota</taxon>
        <taxon>Fungi</taxon>
        <taxon>Fungi incertae sedis</taxon>
        <taxon>Mucoromycota</taxon>
        <taxon>Mucoromycotina</taxon>
        <taxon>Mucoromycetes</taxon>
        <taxon>Mucorales</taxon>
        <taxon>Mucorineae</taxon>
        <taxon>Rhizopodaceae</taxon>
        <taxon>Rhizopus</taxon>
    </lineage>
</organism>
<evidence type="ECO:0000256" key="1">
    <source>
        <dbReference type="ARBA" id="ARBA00022490"/>
    </source>
</evidence>